<evidence type="ECO:0000313" key="3">
    <source>
        <dbReference type="EMBL" id="SJM92968.1"/>
    </source>
</evidence>
<feature type="chain" id="PRO_5013317721" description="DUF4124 domain-containing protein" evidence="1">
    <location>
        <begin position="27"/>
        <end position="333"/>
    </location>
</feature>
<dbReference type="OrthoDB" id="7064973at2"/>
<sequence>MSHCIVRVSVFLSCLCCLLSSQTAIAKKMYRWVDDQGKTFFSDQVPPKHNQFRRDSLSKKGRVIEVIEKAKTKEQITQDNRLAELRKEQDKLIATQKTHDKALLSTFHSKEDLINGLNAKFETLDSEKKIIAGNLEQLKTLLNWQQKQAALLERDGKKVPQKSLTEMQSTQEQIKKTERSALVNMQKKQQIETEYKANFDRFVYLTEPATDEHEVKLASIIEANKLGLFYCHNDHQCNKAWDIGHKFVNFYSTTPADIYNDKLIMNRLPATDSDLSLSLSKIKLTDTNYQLFLDIRCRDSSQGRELCAGQKVSSIRASFRPYINNALARAAQE</sequence>
<reference evidence="4" key="1">
    <citation type="submission" date="2017-02" db="EMBL/GenBank/DDBJ databases">
        <authorList>
            <person name="Daims H."/>
        </authorList>
    </citation>
    <scope>NUCLEOTIDE SEQUENCE [LARGE SCALE GENOMIC DNA]</scope>
</reference>
<proteinExistence type="predicted"/>
<dbReference type="AlphaFoldDB" id="A0A1R4H9N0"/>
<dbReference type="EMBL" id="FUKI01000111">
    <property type="protein sequence ID" value="SJM92968.1"/>
    <property type="molecule type" value="Genomic_DNA"/>
</dbReference>
<gene>
    <name evidence="3" type="ORF">CRENPOLYSF1_360002</name>
</gene>
<keyword evidence="1" id="KW-0732">Signal</keyword>
<feature type="signal peptide" evidence="1">
    <location>
        <begin position="1"/>
        <end position="26"/>
    </location>
</feature>
<accession>A0A1R4H9N0</accession>
<evidence type="ECO:0000256" key="1">
    <source>
        <dbReference type="SAM" id="SignalP"/>
    </source>
</evidence>
<evidence type="ECO:0000259" key="2">
    <source>
        <dbReference type="Pfam" id="PF13511"/>
    </source>
</evidence>
<name>A0A1R4H9N0_9GAMM</name>
<dbReference type="InterPro" id="IPR025392">
    <property type="entry name" value="DUF4124"/>
</dbReference>
<dbReference type="Proteomes" id="UP000195667">
    <property type="component" value="Unassembled WGS sequence"/>
</dbReference>
<dbReference type="Pfam" id="PF13511">
    <property type="entry name" value="DUF4124"/>
    <property type="match status" value="1"/>
</dbReference>
<protein>
    <recommendedName>
        <fullName evidence="2">DUF4124 domain-containing protein</fullName>
    </recommendedName>
</protein>
<evidence type="ECO:0000313" key="4">
    <source>
        <dbReference type="Proteomes" id="UP000195667"/>
    </source>
</evidence>
<keyword evidence="4" id="KW-1185">Reference proteome</keyword>
<organism evidence="3 4">
    <name type="scientific">Crenothrix polyspora</name>
    <dbReference type="NCBI Taxonomy" id="360316"/>
    <lineage>
        <taxon>Bacteria</taxon>
        <taxon>Pseudomonadati</taxon>
        <taxon>Pseudomonadota</taxon>
        <taxon>Gammaproteobacteria</taxon>
        <taxon>Methylococcales</taxon>
        <taxon>Crenotrichaceae</taxon>
        <taxon>Crenothrix</taxon>
    </lineage>
</organism>
<feature type="domain" description="DUF4124" evidence="2">
    <location>
        <begin position="16"/>
        <end position="78"/>
    </location>
</feature>